<proteinExistence type="predicted"/>
<organism evidence="12 13">
    <name type="scientific">Schistosoma mekongi</name>
    <name type="common">Parasitic worm</name>
    <dbReference type="NCBI Taxonomy" id="38744"/>
    <lineage>
        <taxon>Eukaryota</taxon>
        <taxon>Metazoa</taxon>
        <taxon>Spiralia</taxon>
        <taxon>Lophotrochozoa</taxon>
        <taxon>Platyhelminthes</taxon>
        <taxon>Trematoda</taxon>
        <taxon>Digenea</taxon>
        <taxon>Strigeidida</taxon>
        <taxon>Schistosomatoidea</taxon>
        <taxon>Schistosomatidae</taxon>
        <taxon>Schistosoma</taxon>
    </lineage>
</organism>
<evidence type="ECO:0000256" key="10">
    <source>
        <dbReference type="SAM" id="Phobius"/>
    </source>
</evidence>
<accession>A0AAE1ZEK6</accession>
<dbReference type="PROSITE" id="PS50268">
    <property type="entry name" value="CADHERIN_2"/>
    <property type="match status" value="6"/>
</dbReference>
<dbReference type="Gene3D" id="2.60.40.60">
    <property type="entry name" value="Cadherins"/>
    <property type="match status" value="7"/>
</dbReference>
<dbReference type="PROSITE" id="PS00232">
    <property type="entry name" value="CADHERIN_1"/>
    <property type="match status" value="4"/>
</dbReference>
<reference evidence="12" key="1">
    <citation type="submission" date="2022-04" db="EMBL/GenBank/DDBJ databases">
        <authorList>
            <person name="Xu L."/>
            <person name="Lv Z."/>
        </authorList>
    </citation>
    <scope>NUCLEOTIDE SEQUENCE</scope>
    <source>
        <strain evidence="12">LV_2022a</strain>
    </source>
</reference>
<dbReference type="GO" id="GO:0007156">
    <property type="term" value="P:homophilic cell adhesion via plasma membrane adhesion molecules"/>
    <property type="evidence" value="ECO:0007669"/>
    <property type="project" value="InterPro"/>
</dbReference>
<keyword evidence="2 10" id="KW-0812">Transmembrane</keyword>
<dbReference type="InterPro" id="IPR015919">
    <property type="entry name" value="Cadherin-like_sf"/>
</dbReference>
<evidence type="ECO:0000259" key="11">
    <source>
        <dbReference type="PROSITE" id="PS50268"/>
    </source>
</evidence>
<dbReference type="InterPro" id="IPR050174">
    <property type="entry name" value="Protocadherin/Cadherin-CA"/>
</dbReference>
<keyword evidence="13" id="KW-1185">Reference proteome</keyword>
<dbReference type="FunFam" id="2.60.40.60:FF:000020">
    <property type="entry name" value="Dachsous cadherin-related 1b"/>
    <property type="match status" value="1"/>
</dbReference>
<protein>
    <recommendedName>
        <fullName evidence="11">Cadherin domain-containing protein</fullName>
    </recommendedName>
</protein>
<feature type="domain" description="Cadherin" evidence="11">
    <location>
        <begin position="700"/>
        <end position="799"/>
    </location>
</feature>
<evidence type="ECO:0000256" key="4">
    <source>
        <dbReference type="ARBA" id="ARBA00022837"/>
    </source>
</evidence>
<dbReference type="PRINTS" id="PR00205">
    <property type="entry name" value="CADHERIN"/>
</dbReference>
<gene>
    <name evidence="12" type="ORF">MN116_003709</name>
</gene>
<evidence type="ECO:0000256" key="5">
    <source>
        <dbReference type="ARBA" id="ARBA00022989"/>
    </source>
</evidence>
<feature type="domain" description="Cadherin" evidence="11">
    <location>
        <begin position="438"/>
        <end position="570"/>
    </location>
</feature>
<keyword evidence="4 8" id="KW-0106">Calcium</keyword>
<evidence type="ECO:0000256" key="2">
    <source>
        <dbReference type="ARBA" id="ARBA00022692"/>
    </source>
</evidence>
<dbReference type="Pfam" id="PF00028">
    <property type="entry name" value="Cadherin"/>
    <property type="match status" value="3"/>
</dbReference>
<evidence type="ECO:0000256" key="7">
    <source>
        <dbReference type="ARBA" id="ARBA00023180"/>
    </source>
</evidence>
<keyword evidence="7" id="KW-0325">Glycoprotein</keyword>
<evidence type="ECO:0000313" key="13">
    <source>
        <dbReference type="Proteomes" id="UP001292079"/>
    </source>
</evidence>
<feature type="domain" description="Cadherin" evidence="11">
    <location>
        <begin position="41"/>
        <end position="204"/>
    </location>
</feature>
<feature type="region of interest" description="Disordered" evidence="9">
    <location>
        <begin position="1050"/>
        <end position="1071"/>
    </location>
</feature>
<dbReference type="InterPro" id="IPR020894">
    <property type="entry name" value="Cadherin_CS"/>
</dbReference>
<feature type="domain" description="Cadherin" evidence="11">
    <location>
        <begin position="571"/>
        <end position="672"/>
    </location>
</feature>
<feature type="transmembrane region" description="Helical" evidence="10">
    <location>
        <begin position="12"/>
        <end position="33"/>
    </location>
</feature>
<dbReference type="EMBL" id="JALJAT010000002">
    <property type="protein sequence ID" value="KAK4472458.1"/>
    <property type="molecule type" value="Genomic_DNA"/>
</dbReference>
<keyword evidence="3" id="KW-0677">Repeat</keyword>
<dbReference type="FunFam" id="2.60.40.60:FF:000092">
    <property type="entry name" value="Protocadherin 8"/>
    <property type="match status" value="2"/>
</dbReference>
<dbReference type="GO" id="GO:0005886">
    <property type="term" value="C:plasma membrane"/>
    <property type="evidence" value="ECO:0007669"/>
    <property type="project" value="InterPro"/>
</dbReference>
<evidence type="ECO:0000256" key="8">
    <source>
        <dbReference type="PROSITE-ProRule" id="PRU00043"/>
    </source>
</evidence>
<evidence type="ECO:0000256" key="1">
    <source>
        <dbReference type="ARBA" id="ARBA00004167"/>
    </source>
</evidence>
<reference evidence="12" key="2">
    <citation type="journal article" date="2023" name="Infect Dis Poverty">
        <title>Chromosome-scale genome of the human blood fluke Schistosoma mekongi and its implications for public health.</title>
        <authorList>
            <person name="Zhou M."/>
            <person name="Xu L."/>
            <person name="Xu D."/>
            <person name="Chen W."/>
            <person name="Khan J."/>
            <person name="Hu Y."/>
            <person name="Huang H."/>
            <person name="Wei H."/>
            <person name="Zhang Y."/>
            <person name="Chusongsang P."/>
            <person name="Tanasarnprasert K."/>
            <person name="Hu X."/>
            <person name="Limpanont Y."/>
            <person name="Lv Z."/>
        </authorList>
    </citation>
    <scope>NUCLEOTIDE SEQUENCE</scope>
    <source>
        <strain evidence="12">LV_2022a</strain>
    </source>
</reference>
<sequence>MKSIVHSENVICYMRQYFLLHILIYFTILSSSINGRIPRIREFSTEYSIDENCRIGTEIGTISTITIPNSVSSSMTHLSSNEFEQIITLNYKLGSPSTLFKVDERKGLLTTKAAIDAEALCAYATFINSDQSNDGDASDFVSGTGKFKNNRNKTTPIVDQIKCNSSGDLTVQFDVNAVQADGSLRAVHHVTVRIHDLNDNGPKFDQIRWHKRLKEVLYRAGRRIDLPKARDIDILPEHSRINYRLESWHDEGPSSFVPFKSPFKLDISSSGQLGLILTEDLDAEMETRHRFVLVAYSSNVIELRNTSNGQLTSRESRLEIDIEVADMNDNEPRFSFTVYNISVAENASVGTVIYQLVAHDPDSTSKLTYTMASSLEYQIMSSTFHIESDGHVRLRSSLDYELRHIYSIPVEVTDGEFSARTTLNVQVLDVNDEPPTFELNPKQLVAEENAPAGKLIGQVRIRDPDSPSVNGLVRCSEPPGLVRRQALHFLPDPTVNPTAEVYDLTTRIVLDREDPENPIPGHLIIYLICSDGASGAGGMASDNFDDRVRLTSTMTTTLIIRDVNDHKPIFEKSVYHVSIQENNPIGEKVVQIKAEDLDEGENARITYSLLDRANFKVDSLTGWITPNLIFDRETRDSYQVTAIALDHGKPRLSSSVLINITVLDVNDHSPVLASYEADDSVLRTNDLPMGRFGSKNLFILRENMPANTYMGNVLASDKDEGLNAELRFMLLPDPVYHLHERFRLSTNGSLYTNIELDREEKDHYRLTIVVSDKSPDESLKTTGTIAIIVLDVNDNQPQFLRPHGLLVPNNTQLSEYKRHMNRGALLYDQPSEDHNYNAAISNQKYSDPEFQSHTSSESIPLTDTNVQSVVPDPVVRLSVYEKPDQVISKLYAEDPDAGENGAVFYLIEEFYDLSVDKIKPNPLIRVHSETGELILLRHMTPIDLGFHFFKVTASDRGHPQMKIDQKILPLLVEDKPASGGLGQSSLSSSYYMSNISGFGLDSWGSGSGKNILIITILSVVSGILAAILISAVFCVTKPCSSNRRGNRCVNGRHDRLRNRPPTYPGGPDSNNGILMNENGAFINGTVEQRGHTLSNGSQHTTFNRPPGPLNGDLYMDNWIHHVRDSEASYGNMTFPLCSPSGDSEQDISNDQHILINPRFKSQTENHFDYVNSQPSQVTYENLDRCHLHNIHLPSDSTSTSMSFSSRNNDHPVAVRVLCPQMGVNEVSELHDQIFLPRSNNLSGISIGHSVDSIIPTSNNAWPALNMKMDTANAFCVAKPIPVVSKIICNFSQDQVDCQLTENSIALHEIEHMNSTQPTTSLPGTISEENLLKHQNSRLITTVPKLGLFYNCMTANHKSNLGIEQIASFEEHASDSGRGGSEEELNVQKCDSYKTQTIISNMNCEEGINEKIWHESTIHCDATPNSNLTNRSDDVSSNNPWFETTNSSLKSECQNKNYFYTSTTVD</sequence>
<keyword evidence="5 10" id="KW-1133">Transmembrane helix</keyword>
<dbReference type="SUPFAM" id="SSF49313">
    <property type="entry name" value="Cadherin-like"/>
    <property type="match status" value="5"/>
</dbReference>
<evidence type="ECO:0000313" key="12">
    <source>
        <dbReference type="EMBL" id="KAK4472458.1"/>
    </source>
</evidence>
<feature type="domain" description="Cadherin" evidence="11">
    <location>
        <begin position="335"/>
        <end position="437"/>
    </location>
</feature>
<evidence type="ECO:0000256" key="6">
    <source>
        <dbReference type="ARBA" id="ARBA00023136"/>
    </source>
</evidence>
<dbReference type="InterPro" id="IPR002126">
    <property type="entry name" value="Cadherin-like_dom"/>
</dbReference>
<dbReference type="PANTHER" id="PTHR24028:SF328">
    <property type="entry name" value="CADHERIN-3"/>
    <property type="match status" value="1"/>
</dbReference>
<comment type="caution">
    <text evidence="12">The sequence shown here is derived from an EMBL/GenBank/DDBJ whole genome shotgun (WGS) entry which is preliminary data.</text>
</comment>
<comment type="subcellular location">
    <subcellularLocation>
        <location evidence="1">Membrane</location>
        <topology evidence="1">Single-pass membrane protein</topology>
    </subcellularLocation>
</comment>
<evidence type="ECO:0000256" key="9">
    <source>
        <dbReference type="SAM" id="MobiDB-lite"/>
    </source>
</evidence>
<feature type="domain" description="Cadherin" evidence="11">
    <location>
        <begin position="229"/>
        <end position="334"/>
    </location>
</feature>
<dbReference type="PANTHER" id="PTHR24028">
    <property type="entry name" value="CADHERIN-87A"/>
    <property type="match status" value="1"/>
</dbReference>
<name>A0AAE1ZEK6_SCHME</name>
<evidence type="ECO:0000256" key="3">
    <source>
        <dbReference type="ARBA" id="ARBA00022737"/>
    </source>
</evidence>
<keyword evidence="6 10" id="KW-0472">Membrane</keyword>
<dbReference type="SMART" id="SM00112">
    <property type="entry name" value="CA"/>
    <property type="match status" value="6"/>
</dbReference>
<dbReference type="Proteomes" id="UP001292079">
    <property type="component" value="Unassembled WGS sequence"/>
</dbReference>
<dbReference type="GO" id="GO:0005509">
    <property type="term" value="F:calcium ion binding"/>
    <property type="evidence" value="ECO:0007669"/>
    <property type="project" value="UniProtKB-UniRule"/>
</dbReference>
<dbReference type="CDD" id="cd11304">
    <property type="entry name" value="Cadherin_repeat"/>
    <property type="match status" value="6"/>
</dbReference>
<feature type="transmembrane region" description="Helical" evidence="10">
    <location>
        <begin position="1011"/>
        <end position="1035"/>
    </location>
</feature>